<protein>
    <recommendedName>
        <fullName evidence="4">Peptidase M10 metallopeptidase domain-containing protein</fullName>
    </recommendedName>
</protein>
<feature type="chain" id="PRO_5037104451" description="Peptidase M10 metallopeptidase domain-containing protein" evidence="1">
    <location>
        <begin position="29"/>
        <end position="244"/>
    </location>
</feature>
<evidence type="ECO:0008006" key="4">
    <source>
        <dbReference type="Google" id="ProtNLM"/>
    </source>
</evidence>
<sequence length="244" mass="26470">MLIRLRIAVTALLATAALLIIATPAAPAAAPVYSGKGWKAETSNHHIYSINPDPYSIVFATPTARTKLTPYFKTLASQITTITGVQVTITATLDTTPIEACPPRHRIIVHYKYRPSGTKGYSRALPCYDMGDGSAWGGHVLMDSEYWTVANWFSSNATVNESYRKDAVAHELGHIFGLDHPNTDLNRNGIVGARECVKNASGVKPVMCSPNRGPVPASAGGKYTAEFDAVGLKQLARNWYLRQP</sequence>
<dbReference type="GO" id="GO:0008237">
    <property type="term" value="F:metallopeptidase activity"/>
    <property type="evidence" value="ECO:0007669"/>
    <property type="project" value="InterPro"/>
</dbReference>
<keyword evidence="1" id="KW-0732">Signal</keyword>
<dbReference type="InterPro" id="IPR024079">
    <property type="entry name" value="MetalloPept_cat_dom_sf"/>
</dbReference>
<dbReference type="EMBL" id="JACYXT010000001">
    <property type="protein sequence ID" value="MBD9721975.1"/>
    <property type="molecule type" value="Genomic_DNA"/>
</dbReference>
<proteinExistence type="predicted"/>
<dbReference type="SUPFAM" id="SSF55486">
    <property type="entry name" value="Metalloproteases ('zincins'), catalytic domain"/>
    <property type="match status" value="1"/>
</dbReference>
<dbReference type="RefSeq" id="WP_192359074.1">
    <property type="nucleotide sequence ID" value="NZ_CP119182.1"/>
</dbReference>
<comment type="caution">
    <text evidence="2">The sequence shown here is derived from an EMBL/GenBank/DDBJ whole genome shotgun (WGS) entry which is preliminary data.</text>
</comment>
<dbReference type="GeneID" id="79929212"/>
<name>A0A927KXN0_9ACTN</name>
<feature type="signal peptide" evidence="1">
    <location>
        <begin position="1"/>
        <end position="28"/>
    </location>
</feature>
<dbReference type="Proteomes" id="UP000661025">
    <property type="component" value="Unassembled WGS sequence"/>
</dbReference>
<organism evidence="2 3">
    <name type="scientific">Streptomyces caniscabiei</name>
    <dbReference type="NCBI Taxonomy" id="2746961"/>
    <lineage>
        <taxon>Bacteria</taxon>
        <taxon>Bacillati</taxon>
        <taxon>Actinomycetota</taxon>
        <taxon>Actinomycetes</taxon>
        <taxon>Kitasatosporales</taxon>
        <taxon>Streptomycetaceae</taxon>
        <taxon>Streptomyces</taxon>
    </lineage>
</organism>
<gene>
    <name evidence="2" type="ORF">IHE70_01680</name>
</gene>
<evidence type="ECO:0000256" key="1">
    <source>
        <dbReference type="SAM" id="SignalP"/>
    </source>
</evidence>
<reference evidence="2" key="1">
    <citation type="submission" date="2020-09" db="EMBL/GenBank/DDBJ databases">
        <title>Streptomyces canutascabiei sp. nov., which causes potato common scab and is distributed across the world.</title>
        <authorList>
            <person name="Nguyen H.P."/>
            <person name="Weisberg A.J."/>
            <person name="Chang J.H."/>
            <person name="Clarke C.R."/>
        </authorList>
    </citation>
    <scope>NUCLEOTIDE SEQUENCE</scope>
    <source>
        <strain evidence="2">ID-01-6.2a</strain>
    </source>
</reference>
<dbReference type="AlphaFoldDB" id="A0A927KXN0"/>
<evidence type="ECO:0000313" key="2">
    <source>
        <dbReference type="EMBL" id="MBD9721975.1"/>
    </source>
</evidence>
<accession>A0A927KXN0</accession>
<dbReference type="Gene3D" id="3.40.390.10">
    <property type="entry name" value="Collagenase (Catalytic Domain)"/>
    <property type="match status" value="1"/>
</dbReference>
<evidence type="ECO:0000313" key="3">
    <source>
        <dbReference type="Proteomes" id="UP000661025"/>
    </source>
</evidence>